<sequence>MPASVLRIPVAALLAMFMVATVHAEIFTWTDDEGVTHYTDQPGKEGAEEATSPELANSPMELPEPGTWKPERENREDDGNDHKAARETVSARERRCQRYEERLSRVNEELGRGYREPRGNRLRAERRELRSKIFSEC</sequence>
<feature type="signal peptide" evidence="2">
    <location>
        <begin position="1"/>
        <end position="24"/>
    </location>
</feature>
<gene>
    <name evidence="4" type="ORF">CK501_00060</name>
</gene>
<keyword evidence="5" id="KW-1185">Reference proteome</keyword>
<proteinExistence type="predicted"/>
<evidence type="ECO:0000313" key="5">
    <source>
        <dbReference type="Proteomes" id="UP000218896"/>
    </source>
</evidence>
<dbReference type="Pfam" id="PF13511">
    <property type="entry name" value="DUF4124"/>
    <property type="match status" value="1"/>
</dbReference>
<dbReference type="EMBL" id="NSKD01000001">
    <property type="protein sequence ID" value="PAU81586.1"/>
    <property type="molecule type" value="Genomic_DNA"/>
</dbReference>
<reference evidence="4 5" key="1">
    <citation type="submission" date="2017-08" db="EMBL/GenBank/DDBJ databases">
        <title>Halovibrio sewagensis sp. nov., isolated from wastewater of high salinity.</title>
        <authorList>
            <person name="Dong X."/>
            <person name="Zhang G."/>
        </authorList>
    </citation>
    <scope>NUCLEOTIDE SEQUENCE [LARGE SCALE GENOMIC DNA]</scope>
    <source>
        <strain evidence="4 5">YL5-2</strain>
    </source>
</reference>
<name>A0A2A2F821_9GAMM</name>
<feature type="chain" id="PRO_5012087381" description="DUF4124 domain-containing protein" evidence="2">
    <location>
        <begin position="25"/>
        <end position="137"/>
    </location>
</feature>
<keyword evidence="2" id="KW-0732">Signal</keyword>
<dbReference type="AlphaFoldDB" id="A0A2A2F821"/>
<feature type="region of interest" description="Disordered" evidence="1">
    <location>
        <begin position="31"/>
        <end position="94"/>
    </location>
</feature>
<dbReference type="InterPro" id="IPR025392">
    <property type="entry name" value="DUF4124"/>
</dbReference>
<feature type="compositionally biased region" description="Basic and acidic residues" evidence="1">
    <location>
        <begin position="69"/>
        <end position="94"/>
    </location>
</feature>
<evidence type="ECO:0000313" key="4">
    <source>
        <dbReference type="EMBL" id="PAU81586.1"/>
    </source>
</evidence>
<comment type="caution">
    <text evidence="4">The sequence shown here is derived from an EMBL/GenBank/DDBJ whole genome shotgun (WGS) entry which is preliminary data.</text>
</comment>
<protein>
    <recommendedName>
        <fullName evidence="3">DUF4124 domain-containing protein</fullName>
    </recommendedName>
</protein>
<evidence type="ECO:0000256" key="1">
    <source>
        <dbReference type="SAM" id="MobiDB-lite"/>
    </source>
</evidence>
<accession>A0A2A2F821</accession>
<dbReference type="OrthoDB" id="7062774at2"/>
<evidence type="ECO:0000259" key="3">
    <source>
        <dbReference type="Pfam" id="PF13511"/>
    </source>
</evidence>
<feature type="domain" description="DUF4124" evidence="3">
    <location>
        <begin position="13"/>
        <end position="60"/>
    </location>
</feature>
<evidence type="ECO:0000256" key="2">
    <source>
        <dbReference type="SAM" id="SignalP"/>
    </source>
</evidence>
<dbReference type="Proteomes" id="UP000218896">
    <property type="component" value="Unassembled WGS sequence"/>
</dbReference>
<dbReference type="RefSeq" id="WP_095615693.1">
    <property type="nucleotide sequence ID" value="NZ_NSKD01000001.1"/>
</dbReference>
<organism evidence="4 5">
    <name type="scientific">Halovibrio salipaludis</name>
    <dbReference type="NCBI Taxonomy" id="2032626"/>
    <lineage>
        <taxon>Bacteria</taxon>
        <taxon>Pseudomonadati</taxon>
        <taxon>Pseudomonadota</taxon>
        <taxon>Gammaproteobacteria</taxon>
        <taxon>Oceanospirillales</taxon>
        <taxon>Halomonadaceae</taxon>
        <taxon>Halovibrio</taxon>
    </lineage>
</organism>